<dbReference type="InterPro" id="IPR043128">
    <property type="entry name" value="Rev_trsase/Diguanyl_cyclase"/>
</dbReference>
<evidence type="ECO:0000313" key="5">
    <source>
        <dbReference type="Proteomes" id="UP000266340"/>
    </source>
</evidence>
<dbReference type="Gene3D" id="3.30.70.270">
    <property type="match status" value="1"/>
</dbReference>
<dbReference type="NCBIfam" id="TIGR02577">
    <property type="entry name" value="cas_TM1794_Cmr2"/>
    <property type="match status" value="1"/>
</dbReference>
<reference evidence="4 5" key="1">
    <citation type="submission" date="2018-09" db="EMBL/GenBank/DDBJ databases">
        <title>Cohnella cavernae sp. nov., isolated from a karst cave.</title>
        <authorList>
            <person name="Zhu H."/>
        </authorList>
    </citation>
    <scope>NUCLEOTIDE SEQUENCE [LARGE SCALE GENOMIC DNA]</scope>
    <source>
        <strain evidence="4 5">K2E09-144</strain>
    </source>
</reference>
<accession>A0A398CS49</accession>
<dbReference type="InterPro" id="IPR038242">
    <property type="entry name" value="Cmr2_N"/>
</dbReference>
<dbReference type="GO" id="GO:0051607">
    <property type="term" value="P:defense response to virus"/>
    <property type="evidence" value="ECO:0007669"/>
    <property type="project" value="UniProtKB-KW"/>
</dbReference>
<dbReference type="CDD" id="cd09679">
    <property type="entry name" value="Cas10_III"/>
    <property type="match status" value="1"/>
</dbReference>
<evidence type="ECO:0000256" key="2">
    <source>
        <dbReference type="ARBA" id="ARBA00023118"/>
    </source>
</evidence>
<evidence type="ECO:0000256" key="1">
    <source>
        <dbReference type="ARBA" id="ARBA00022741"/>
    </source>
</evidence>
<dbReference type="Gene3D" id="3.30.70.2220">
    <property type="entry name" value="CRISPR-Cas system, Cmr2 subunit, D1 domain, cysteine cluster"/>
    <property type="match status" value="1"/>
</dbReference>
<proteinExistence type="predicted"/>
<dbReference type="InterPro" id="IPR024615">
    <property type="entry name" value="CRISPR-assoc_Cmr2_N"/>
</dbReference>
<dbReference type="PROSITE" id="PS50887">
    <property type="entry name" value="GGDEF"/>
    <property type="match status" value="1"/>
</dbReference>
<dbReference type="EMBL" id="QXJM01000007">
    <property type="protein sequence ID" value="RIE05373.1"/>
    <property type="molecule type" value="Genomic_DNA"/>
</dbReference>
<dbReference type="InterPro" id="IPR000160">
    <property type="entry name" value="GGDEF_dom"/>
</dbReference>
<sequence>MFEERGSEAVEKDAAVQTLIVISIGPVQDFIAQARKTRDLWFGSHLLSELSRAAAEQFQKEGELIMPVLPAKELSDERTEKLPIANKIIGVVRREKPEDFVNEVHDAVQEKWKTYTQQAQKHLEAEGAINPEMWKRQVRDFVEFHAAWSGLSDGRSYRETLERTNQLLAARKTLRDFRQNEPARMYGDKKSSLNPGRESVLLESRYSNYARFGIRKGETLDAVSLVKRLSTWITADKQSSENKASFASVCDLAFSSFRQRLKDEPTLEAKAAELYKGLITECEPHLTMRSRVVHASKADEFDSRLFYPHQIKDFVDEHAYREVSGKKAATLNEVEKKELTSRLRRRIRSGLRHPLSAPSPYYAFLLCDGDRIGDRLKKVLSPELHRQWTERLSRFAVESRIIVQQNDGEFIYGGGDDCMALLPLHTCLQAVDELRLRFAELMRGEQNVAEEEPVTLSAGLVIAHMMEPLGQVRHMAQEAERQAKLCRNRLFVHVQKRGGGEQLKVGMSWKENPVQILNQWRQLYRDNAIPAQLAYDLRQLHRTYLKMAGFPSLASADGDRDRPKAELQNKELLVLEVARLLRKKQLDNCYMQNGSLETISQRMASFIRAGEESALARLEMLAEQLTLAMTLNKMEAGQDVDAN</sequence>
<organism evidence="4 5">
    <name type="scientific">Cohnella faecalis</name>
    <dbReference type="NCBI Taxonomy" id="2315694"/>
    <lineage>
        <taxon>Bacteria</taxon>
        <taxon>Bacillati</taxon>
        <taxon>Bacillota</taxon>
        <taxon>Bacilli</taxon>
        <taxon>Bacillales</taxon>
        <taxon>Paenibacillaceae</taxon>
        <taxon>Cohnella</taxon>
    </lineage>
</organism>
<evidence type="ECO:0000259" key="3">
    <source>
        <dbReference type="PROSITE" id="PS50887"/>
    </source>
</evidence>
<dbReference type="InterPro" id="IPR054767">
    <property type="entry name" value="Cas10-Cmr2_palm2"/>
</dbReference>
<dbReference type="Proteomes" id="UP000266340">
    <property type="component" value="Unassembled WGS sequence"/>
</dbReference>
<evidence type="ECO:0000313" key="4">
    <source>
        <dbReference type="EMBL" id="RIE05373.1"/>
    </source>
</evidence>
<protein>
    <submittedName>
        <fullName evidence="4">Type III-B CRISPR-associated protein Cas10/Cmr2</fullName>
    </submittedName>
</protein>
<feature type="domain" description="GGDEF" evidence="3">
    <location>
        <begin position="360"/>
        <end position="495"/>
    </location>
</feature>
<dbReference type="InterPro" id="IPR013407">
    <property type="entry name" value="CRISPR-assoc_prot_Cmr2"/>
</dbReference>
<name>A0A398CS49_9BACL</name>
<comment type="caution">
    <text evidence="4">The sequence shown here is derived from an EMBL/GenBank/DDBJ whole genome shotgun (WGS) entry which is preliminary data.</text>
</comment>
<dbReference type="Pfam" id="PF12469">
    <property type="entry name" value="Cmr2_N"/>
    <property type="match status" value="1"/>
</dbReference>
<gene>
    <name evidence="4" type="primary">cas10</name>
    <name evidence="4" type="ORF">D3H35_00885</name>
</gene>
<keyword evidence="5" id="KW-1185">Reference proteome</keyword>
<dbReference type="GO" id="GO:0000166">
    <property type="term" value="F:nucleotide binding"/>
    <property type="evidence" value="ECO:0007669"/>
    <property type="project" value="UniProtKB-KW"/>
</dbReference>
<dbReference type="Pfam" id="PF22335">
    <property type="entry name" value="Cas10-Cmr2_palm2"/>
    <property type="match status" value="1"/>
</dbReference>
<keyword evidence="2" id="KW-0051">Antiviral defense</keyword>
<keyword evidence="1" id="KW-0547">Nucleotide-binding</keyword>
<dbReference type="AlphaFoldDB" id="A0A398CS49"/>